<dbReference type="InterPro" id="IPR029151">
    <property type="entry name" value="Sensor-like_sf"/>
</dbReference>
<dbReference type="PROSITE" id="PS50109">
    <property type="entry name" value="HIS_KIN"/>
    <property type="match status" value="1"/>
</dbReference>
<keyword evidence="4" id="KW-1003">Cell membrane</keyword>
<dbReference type="AlphaFoldDB" id="A0A1I5BGK0"/>
<organism evidence="18 19">
    <name type="scientific">Formivibrio citricus</name>
    <dbReference type="NCBI Taxonomy" id="83765"/>
    <lineage>
        <taxon>Bacteria</taxon>
        <taxon>Pseudomonadati</taxon>
        <taxon>Pseudomonadota</taxon>
        <taxon>Betaproteobacteria</taxon>
        <taxon>Neisseriales</taxon>
        <taxon>Chitinibacteraceae</taxon>
        <taxon>Formivibrio</taxon>
    </lineage>
</organism>
<dbReference type="Pfam" id="PF02743">
    <property type="entry name" value="dCache_1"/>
    <property type="match status" value="1"/>
</dbReference>
<dbReference type="Gene3D" id="3.30.450.20">
    <property type="entry name" value="PAS domain"/>
    <property type="match status" value="2"/>
</dbReference>
<evidence type="ECO:0000313" key="18">
    <source>
        <dbReference type="EMBL" id="SFN73689.1"/>
    </source>
</evidence>
<dbReference type="SUPFAM" id="SSF55874">
    <property type="entry name" value="ATPase domain of HSP90 chaperone/DNA topoisomerase II/histidine kinase"/>
    <property type="match status" value="1"/>
</dbReference>
<evidence type="ECO:0000256" key="15">
    <source>
        <dbReference type="ARBA" id="ARBA00073143"/>
    </source>
</evidence>
<keyword evidence="14" id="KW-0472">Membrane</keyword>
<proteinExistence type="predicted"/>
<dbReference type="EMBL" id="FOVE01000016">
    <property type="protein sequence ID" value="SFN73689.1"/>
    <property type="molecule type" value="Genomic_DNA"/>
</dbReference>
<evidence type="ECO:0000256" key="4">
    <source>
        <dbReference type="ARBA" id="ARBA00022475"/>
    </source>
</evidence>
<evidence type="ECO:0000256" key="14">
    <source>
        <dbReference type="ARBA" id="ARBA00023136"/>
    </source>
</evidence>
<sequence length="624" mass="69112">MSYYAPRKIMLLGKIVLLACLALSVGYLAYRASEAREFTVLRTTSQHRLEVYAASLEREIEKYTYFPATLGLERDVIQLLSDKPAQHLPQQVSLHLEKLNSRAGTLSIYILNRHGKVVASSNWQQKDSFIGEDLAYRPYYRDAMDSGSGRFFGIGTTIGEPGYYLSSALAGPGGIIGVAVVKVGLEQLEKSWSGVEAPVLLEDENGIVILSSVQDWKFSAMRALDEATRREFDQTFKYNRRALLPFPGKDTRKLDNDTRIVSIPRPPNTAPQPVPETGMFMAQSQTLPGSSWRLSVFSPTAQVEQIARTQGALAAMGTVLLLICLLMANERRRRIRDRLAAREALQKAHDELERKVAERTAELSEANIRLQQEVEERTRAEQTLREAQDGLVQAGKLAIIGQLSTSIAHEINQPLAVLSVLSRNALRLQQRGEYAEVESNLERMGKMVDQMGQITGHLKTFARKSPESPSAVSLQKAIDNTLFLVEQRLKRKRVSVDLHFPEADLLVWCDPVRLEQVLLNLVSNALDAMESTGNPRLEIEASKQADRVRVHLRDHGPGLSEQAQQHLFEPFFTTKAPGVGLGLGLVISAGIVRDFGGSLAGENAPDDGAIFTLEIPASNGESHD</sequence>
<dbReference type="CDD" id="cd12914">
    <property type="entry name" value="PDC1_DGC_like"/>
    <property type="match status" value="1"/>
</dbReference>
<dbReference type="InterPro" id="IPR017055">
    <property type="entry name" value="Sig_transdc_His_kinase_DctB"/>
</dbReference>
<keyword evidence="10 18" id="KW-0418">Kinase</keyword>
<accession>A0A1I5BGK0</accession>
<dbReference type="PIRSF" id="PIRSF036431">
    <property type="entry name" value="STHK_DctB"/>
    <property type="match status" value="1"/>
</dbReference>
<dbReference type="InterPro" id="IPR003661">
    <property type="entry name" value="HisK_dim/P_dom"/>
</dbReference>
<dbReference type="Gene3D" id="6.10.250.3020">
    <property type="match status" value="1"/>
</dbReference>
<dbReference type="EC" id="2.7.13.3" evidence="3"/>
<dbReference type="SUPFAM" id="SSF47384">
    <property type="entry name" value="Homodimeric domain of signal transducing histidine kinase"/>
    <property type="match status" value="1"/>
</dbReference>
<evidence type="ECO:0000256" key="11">
    <source>
        <dbReference type="ARBA" id="ARBA00022840"/>
    </source>
</evidence>
<dbReference type="GO" id="GO:0005524">
    <property type="term" value="F:ATP binding"/>
    <property type="evidence" value="ECO:0007669"/>
    <property type="project" value="UniProtKB-KW"/>
</dbReference>
<evidence type="ECO:0000256" key="3">
    <source>
        <dbReference type="ARBA" id="ARBA00012438"/>
    </source>
</evidence>
<dbReference type="PRINTS" id="PR00344">
    <property type="entry name" value="BCTRLSENSOR"/>
</dbReference>
<evidence type="ECO:0000313" key="19">
    <source>
        <dbReference type="Proteomes" id="UP000242869"/>
    </source>
</evidence>
<dbReference type="PANTHER" id="PTHR43065">
    <property type="entry name" value="SENSOR HISTIDINE KINASE"/>
    <property type="match status" value="1"/>
</dbReference>
<dbReference type="InterPro" id="IPR036890">
    <property type="entry name" value="HATPase_C_sf"/>
</dbReference>
<dbReference type="SMART" id="SM00387">
    <property type="entry name" value="HATPase_c"/>
    <property type="match status" value="1"/>
</dbReference>
<dbReference type="InterPro" id="IPR004358">
    <property type="entry name" value="Sig_transdc_His_kin-like_C"/>
</dbReference>
<dbReference type="Pfam" id="PF02518">
    <property type="entry name" value="HATPase_c"/>
    <property type="match status" value="1"/>
</dbReference>
<evidence type="ECO:0000256" key="1">
    <source>
        <dbReference type="ARBA" id="ARBA00000085"/>
    </source>
</evidence>
<keyword evidence="16" id="KW-0175">Coiled coil</keyword>
<keyword evidence="8" id="KW-0812">Transmembrane</keyword>
<keyword evidence="13" id="KW-0902">Two-component regulatory system</keyword>
<evidence type="ECO:0000259" key="17">
    <source>
        <dbReference type="PROSITE" id="PS50109"/>
    </source>
</evidence>
<dbReference type="InterPro" id="IPR033479">
    <property type="entry name" value="dCache_1"/>
</dbReference>
<comment type="subcellular location">
    <subcellularLocation>
        <location evidence="2">Cell inner membrane</location>
        <topology evidence="2">Multi-pass membrane protein</topology>
    </subcellularLocation>
</comment>
<comment type="catalytic activity">
    <reaction evidence="1">
        <text>ATP + protein L-histidine = ADP + protein N-phospho-L-histidine.</text>
        <dbReference type="EC" id="2.7.13.3"/>
    </reaction>
</comment>
<evidence type="ECO:0000256" key="8">
    <source>
        <dbReference type="ARBA" id="ARBA00022692"/>
    </source>
</evidence>
<evidence type="ECO:0000256" key="12">
    <source>
        <dbReference type="ARBA" id="ARBA00022989"/>
    </source>
</evidence>
<name>A0A1I5BGK0_9NEIS</name>
<keyword evidence="11" id="KW-0067">ATP-binding</keyword>
<dbReference type="Gene3D" id="3.30.565.10">
    <property type="entry name" value="Histidine kinase-like ATPase, C-terminal domain"/>
    <property type="match status" value="1"/>
</dbReference>
<dbReference type="InterPro" id="IPR005467">
    <property type="entry name" value="His_kinase_dom"/>
</dbReference>
<gene>
    <name evidence="18" type="ORF">SAMN05660284_02153</name>
</gene>
<feature type="coiled-coil region" evidence="16">
    <location>
        <begin position="335"/>
        <end position="390"/>
    </location>
</feature>
<dbReference type="STRING" id="83765.SAMN05660284_02153"/>
<dbReference type="InterPro" id="IPR036097">
    <property type="entry name" value="HisK_dim/P_sf"/>
</dbReference>
<keyword evidence="6" id="KW-0597">Phosphoprotein</keyword>
<evidence type="ECO:0000256" key="5">
    <source>
        <dbReference type="ARBA" id="ARBA00022519"/>
    </source>
</evidence>
<keyword evidence="12" id="KW-1133">Transmembrane helix</keyword>
<reference evidence="19" key="1">
    <citation type="submission" date="2016-10" db="EMBL/GenBank/DDBJ databases">
        <authorList>
            <person name="Varghese N."/>
            <person name="Submissions S."/>
        </authorList>
    </citation>
    <scope>NUCLEOTIDE SEQUENCE [LARGE SCALE GENOMIC DNA]</scope>
    <source>
        <strain evidence="19">DSM 6150</strain>
    </source>
</reference>
<protein>
    <recommendedName>
        <fullName evidence="15">C4-dicarboxylate transport sensor protein DctB</fullName>
        <ecNumber evidence="3">2.7.13.3</ecNumber>
    </recommendedName>
</protein>
<dbReference type="Gene3D" id="1.10.287.130">
    <property type="match status" value="1"/>
</dbReference>
<dbReference type="CDD" id="cd00082">
    <property type="entry name" value="HisKA"/>
    <property type="match status" value="1"/>
</dbReference>
<evidence type="ECO:0000256" key="10">
    <source>
        <dbReference type="ARBA" id="ARBA00022777"/>
    </source>
</evidence>
<evidence type="ECO:0000256" key="7">
    <source>
        <dbReference type="ARBA" id="ARBA00022679"/>
    </source>
</evidence>
<dbReference type="GO" id="GO:0005886">
    <property type="term" value="C:plasma membrane"/>
    <property type="evidence" value="ECO:0007669"/>
    <property type="project" value="UniProtKB-SubCell"/>
</dbReference>
<dbReference type="FunFam" id="1.10.287.130:FF:000049">
    <property type="entry name" value="C4-dicarboxylate transport sensor protein DctB"/>
    <property type="match status" value="1"/>
</dbReference>
<dbReference type="InterPro" id="IPR003594">
    <property type="entry name" value="HATPase_dom"/>
</dbReference>
<dbReference type="RefSeq" id="WP_218142706.1">
    <property type="nucleotide sequence ID" value="NZ_FOVE01000016.1"/>
</dbReference>
<keyword evidence="9" id="KW-0547">Nucleotide-binding</keyword>
<feature type="domain" description="Histidine kinase" evidence="17">
    <location>
        <begin position="406"/>
        <end position="619"/>
    </location>
</feature>
<dbReference type="SMART" id="SM00388">
    <property type="entry name" value="HisKA"/>
    <property type="match status" value="1"/>
</dbReference>
<dbReference type="GO" id="GO:0000155">
    <property type="term" value="F:phosphorelay sensor kinase activity"/>
    <property type="evidence" value="ECO:0007669"/>
    <property type="project" value="InterPro"/>
</dbReference>
<dbReference type="PANTHER" id="PTHR43065:SF46">
    <property type="entry name" value="C4-DICARBOXYLATE TRANSPORT SENSOR PROTEIN DCTB"/>
    <property type="match status" value="1"/>
</dbReference>
<evidence type="ECO:0000256" key="13">
    <source>
        <dbReference type="ARBA" id="ARBA00023012"/>
    </source>
</evidence>
<dbReference type="SUPFAM" id="SSF103190">
    <property type="entry name" value="Sensory domain-like"/>
    <property type="match status" value="1"/>
</dbReference>
<keyword evidence="19" id="KW-1185">Reference proteome</keyword>
<evidence type="ECO:0000256" key="9">
    <source>
        <dbReference type="ARBA" id="ARBA00022741"/>
    </source>
</evidence>
<keyword evidence="5" id="KW-0997">Cell inner membrane</keyword>
<evidence type="ECO:0000256" key="6">
    <source>
        <dbReference type="ARBA" id="ARBA00022553"/>
    </source>
</evidence>
<keyword evidence="7" id="KW-0808">Transferase</keyword>
<evidence type="ECO:0000256" key="2">
    <source>
        <dbReference type="ARBA" id="ARBA00004429"/>
    </source>
</evidence>
<evidence type="ECO:0000256" key="16">
    <source>
        <dbReference type="SAM" id="Coils"/>
    </source>
</evidence>
<dbReference type="Proteomes" id="UP000242869">
    <property type="component" value="Unassembled WGS sequence"/>
</dbReference>